<reference evidence="3 4" key="1">
    <citation type="submission" date="2015-09" db="EMBL/GenBank/DDBJ databases">
        <title>Identification and resolution of microdiversity through metagenomic sequencing of parallel consortia.</title>
        <authorList>
            <person name="Nelson W.C."/>
            <person name="Romine M.F."/>
            <person name="Lindemann S.R."/>
        </authorList>
    </citation>
    <scope>NUCLEOTIDE SEQUENCE [LARGE SCALE GENOMIC DNA]</scope>
    <source>
        <strain evidence="3">Ana</strain>
    </source>
</reference>
<evidence type="ECO:0000313" key="4">
    <source>
        <dbReference type="Proteomes" id="UP000050465"/>
    </source>
</evidence>
<keyword evidence="2" id="KW-0472">Membrane</keyword>
<accession>A0A0P7YRL9</accession>
<dbReference type="EMBL" id="LJZR01000041">
    <property type="protein sequence ID" value="KPQ32972.1"/>
    <property type="molecule type" value="Genomic_DNA"/>
</dbReference>
<name>A0A0P7YRL9_9CYAN</name>
<dbReference type="STRING" id="1666911.HLUCCA11_19960"/>
<protein>
    <submittedName>
        <fullName evidence="3">Cytochrome b562</fullName>
    </submittedName>
</protein>
<feature type="compositionally biased region" description="Basic and acidic residues" evidence="1">
    <location>
        <begin position="700"/>
        <end position="709"/>
    </location>
</feature>
<keyword evidence="2" id="KW-0812">Transmembrane</keyword>
<dbReference type="Proteomes" id="UP000050465">
    <property type="component" value="Unassembled WGS sequence"/>
</dbReference>
<keyword evidence="2" id="KW-1133">Transmembrane helix</keyword>
<feature type="region of interest" description="Disordered" evidence="1">
    <location>
        <begin position="692"/>
        <end position="736"/>
    </location>
</feature>
<feature type="compositionally biased region" description="Polar residues" evidence="1">
    <location>
        <begin position="710"/>
        <end position="721"/>
    </location>
</feature>
<dbReference type="PATRIC" id="fig|1666911.3.peg.2349"/>
<feature type="region of interest" description="Disordered" evidence="1">
    <location>
        <begin position="1"/>
        <end position="91"/>
    </location>
</feature>
<comment type="caution">
    <text evidence="3">The sequence shown here is derived from an EMBL/GenBank/DDBJ whole genome shotgun (WGS) entry which is preliminary data.</text>
</comment>
<proteinExistence type="predicted"/>
<sequence>MASKPNADHSASSDRLTPPPGIPAGISSQQPIHLEGQKNAMRPRFSPPTAPRSIPDSAAHPKSGKQLNRDQTASGQTASGQMASSQMTSGQTVNIDADRLEKASLRSPDASLGKLRWLQSWPLVMLIIFGVLGTVGTTAVVSLFRMPNLPNCRAIFWPTASAALRLQCAESYANQGDVKSLLAAIALVDRLPEDHPLRPDINNRIEDWATQVLDLAERSFEEGNLTEAIDTARKIPARTAAAQVVEDRIARWQKIWKEGEDSFNAAVEKLKAKQFEAAFSLSVALLDVPNKFWSTVKYNELTKLIGKAREDSRKMSEALDFAKEGTIKGFTEALKRLKEIDKESVYYAEAQGKRKDIANQMLKVGEGLLAKRQLSDAQAILAAIPRDTGLEKEIDDFQIFVTAYQQAWSGTIGGLEGAISRMKTLGRNRPRYAKGQELIAQWQGEIQNLSWINQAQERSSRGSTSDLVAAIGIARQVSRNSPQWEEAAKQINQWQTRVETVEDRPILERADRIAAAGTPDSLRAAIQEARKISPERTLGAEASDRIATWTGRIQRIEDQPIIDRARQQARSGDLAGAITTAQSIDQGRSLYGAAQDDIATWQAQENGRLRLDEAISVAARGDANSLGNAIEIAQRVPVQSDSRSRADSQINNWSWDLLQEAEAEANRDFKAAIALASRIPAQAEAYDSAQTRIQDWQADLQREESRRPSNFETSSPASATGESGLPNNLELAPPNR</sequence>
<gene>
    <name evidence="3" type="ORF">HLUCCA11_19960</name>
</gene>
<organism evidence="3 4">
    <name type="scientific">Phormidesmis priestleyi Ana</name>
    <dbReference type="NCBI Taxonomy" id="1666911"/>
    <lineage>
        <taxon>Bacteria</taxon>
        <taxon>Bacillati</taxon>
        <taxon>Cyanobacteriota</taxon>
        <taxon>Cyanophyceae</taxon>
        <taxon>Leptolyngbyales</taxon>
        <taxon>Leptolyngbyaceae</taxon>
        <taxon>Phormidesmis</taxon>
    </lineage>
</organism>
<feature type="transmembrane region" description="Helical" evidence="2">
    <location>
        <begin position="123"/>
        <end position="144"/>
    </location>
</feature>
<evidence type="ECO:0000256" key="1">
    <source>
        <dbReference type="SAM" id="MobiDB-lite"/>
    </source>
</evidence>
<evidence type="ECO:0000256" key="2">
    <source>
        <dbReference type="SAM" id="Phobius"/>
    </source>
</evidence>
<feature type="compositionally biased region" description="Polar residues" evidence="1">
    <location>
        <begin position="65"/>
        <end position="91"/>
    </location>
</feature>
<dbReference type="AlphaFoldDB" id="A0A0P7YRL9"/>
<evidence type="ECO:0000313" key="3">
    <source>
        <dbReference type="EMBL" id="KPQ32972.1"/>
    </source>
</evidence>